<reference evidence="3" key="1">
    <citation type="submission" date="2006-06" db="EMBL/GenBank/DDBJ databases">
        <title>Complete sequence of Trichodesmium erythraeum IMS101.</title>
        <authorList>
            <consortium name="US DOE Joint Genome Institute"/>
            <person name="Copeland A."/>
            <person name="Lucas S."/>
            <person name="Lapidus A."/>
            <person name="Barry K."/>
            <person name="Detter J.C."/>
            <person name="Glavina del Rio T."/>
            <person name="Hammon N."/>
            <person name="Israni S."/>
            <person name="Dalin E."/>
            <person name="Tice H."/>
            <person name="Pitluck S."/>
            <person name="Kiss H."/>
            <person name="Munk A.C."/>
            <person name="Brettin T."/>
            <person name="Bruce D."/>
            <person name="Han C."/>
            <person name="Tapia R."/>
            <person name="Gilna P."/>
            <person name="Schmutz J."/>
            <person name="Larimer F."/>
            <person name="Land M."/>
            <person name="Hauser L."/>
            <person name="Kyrpides N."/>
            <person name="Kim E."/>
            <person name="Richardson P."/>
        </authorList>
    </citation>
    <scope>NUCLEOTIDE SEQUENCE [LARGE SCALE GENOMIC DNA]</scope>
    <source>
        <strain evidence="3">IMS101</strain>
    </source>
</reference>
<dbReference type="SUPFAM" id="SSF50934">
    <property type="entry name" value="Tachylectin-2"/>
    <property type="match status" value="1"/>
</dbReference>
<feature type="signal peptide" evidence="1">
    <location>
        <begin position="1"/>
        <end position="24"/>
    </location>
</feature>
<evidence type="ECO:0000313" key="3">
    <source>
        <dbReference type="EMBL" id="ABG50012.1"/>
    </source>
</evidence>
<accession>Q118R2</accession>
<proteinExistence type="predicted"/>
<protein>
    <recommendedName>
        <fullName evidence="2">Ice-binding protein C-terminal domain-containing protein</fullName>
    </recommendedName>
</protein>
<dbReference type="InterPro" id="IPR036813">
    <property type="entry name" value="Tachylectin2_sf"/>
</dbReference>
<dbReference type="AlphaFoldDB" id="Q118R2"/>
<sequence length="258" mass="26834">MKKLLSCLLLSVAATSALTTSAQAGTFYVSTNDNQIGAFDDLTGSYTQLASTPTFTDIALSPSEQLFGITFNKLYSVDLDSGTNNYVGRLGKGKSLNALGFSNDGKLYGTGGSSFYSIDTSSGRASRISSNSGFSSSGDIVFDAARDIFWATSVGDSLWSITRDGVGTKIGDIGYGGVYGLAFGDDGSLFGYTANQDQLELDLGTGVGTFVRKIPGLNSQEIWGATSEADGTAVPEPGMTLGLLSVGALFVGSRLQRK</sequence>
<dbReference type="EMBL" id="CP000393">
    <property type="protein sequence ID" value="ABG50012.1"/>
    <property type="molecule type" value="Genomic_DNA"/>
</dbReference>
<dbReference type="KEGG" id="ter:Tery_0564"/>
<name>Q118R2_TRIEI</name>
<dbReference type="InterPro" id="IPR013424">
    <property type="entry name" value="Ice-binding_C"/>
</dbReference>
<dbReference type="Pfam" id="PF07589">
    <property type="entry name" value="PEP-CTERM"/>
    <property type="match status" value="1"/>
</dbReference>
<dbReference type="HOGENOM" id="CLU_1077446_0_0_3"/>
<feature type="domain" description="Ice-binding protein C-terminal" evidence="2">
    <location>
        <begin position="233"/>
        <end position="258"/>
    </location>
</feature>
<keyword evidence="1" id="KW-0732">Signal</keyword>
<evidence type="ECO:0000259" key="2">
    <source>
        <dbReference type="Pfam" id="PF07589"/>
    </source>
</evidence>
<gene>
    <name evidence="3" type="ordered locus">Tery_0564</name>
</gene>
<organism evidence="3">
    <name type="scientific">Trichodesmium erythraeum (strain IMS101)</name>
    <dbReference type="NCBI Taxonomy" id="203124"/>
    <lineage>
        <taxon>Bacteria</taxon>
        <taxon>Bacillati</taxon>
        <taxon>Cyanobacteriota</taxon>
        <taxon>Cyanophyceae</taxon>
        <taxon>Oscillatoriophycideae</taxon>
        <taxon>Oscillatoriales</taxon>
        <taxon>Microcoleaceae</taxon>
        <taxon>Trichodesmium</taxon>
    </lineage>
</organism>
<evidence type="ECO:0000256" key="1">
    <source>
        <dbReference type="SAM" id="SignalP"/>
    </source>
</evidence>
<dbReference type="OrthoDB" id="462726at2"/>
<dbReference type="eggNOG" id="COG3386">
    <property type="taxonomic scope" value="Bacteria"/>
</dbReference>
<feature type="chain" id="PRO_5004180035" description="Ice-binding protein C-terminal domain-containing protein" evidence="1">
    <location>
        <begin position="25"/>
        <end position="258"/>
    </location>
</feature>
<dbReference type="RefSeq" id="WP_011610406.1">
    <property type="nucleotide sequence ID" value="NC_008312.1"/>
</dbReference>